<accession>A0ABS1YC50</accession>
<protein>
    <recommendedName>
        <fullName evidence="4">Acetamidase/Formamidase family protein</fullName>
    </recommendedName>
</protein>
<dbReference type="RefSeq" id="WP_203147341.1">
    <property type="nucleotide sequence ID" value="NZ_JAEVHL010000014.1"/>
</dbReference>
<organism evidence="2 3">
    <name type="scientific">Micromonospora tarensis</name>
    <dbReference type="NCBI Taxonomy" id="2806100"/>
    <lineage>
        <taxon>Bacteria</taxon>
        <taxon>Bacillati</taxon>
        <taxon>Actinomycetota</taxon>
        <taxon>Actinomycetes</taxon>
        <taxon>Micromonosporales</taxon>
        <taxon>Micromonosporaceae</taxon>
        <taxon>Micromonospora</taxon>
    </lineage>
</organism>
<proteinExistence type="predicted"/>
<evidence type="ECO:0000313" key="2">
    <source>
        <dbReference type="EMBL" id="MBM0274932.1"/>
    </source>
</evidence>
<evidence type="ECO:0000256" key="1">
    <source>
        <dbReference type="SAM" id="MobiDB-lite"/>
    </source>
</evidence>
<feature type="region of interest" description="Disordered" evidence="1">
    <location>
        <begin position="1"/>
        <end position="22"/>
    </location>
</feature>
<dbReference type="SUPFAM" id="SSF141130">
    <property type="entry name" value="Acetamidase/Formamidase-like"/>
    <property type="match status" value="1"/>
</dbReference>
<evidence type="ECO:0000313" key="3">
    <source>
        <dbReference type="Proteomes" id="UP000622245"/>
    </source>
</evidence>
<name>A0ABS1YC50_9ACTN</name>
<comment type="caution">
    <text evidence="2">The sequence shown here is derived from an EMBL/GenBank/DDBJ whole genome shotgun (WGS) entry which is preliminary data.</text>
</comment>
<evidence type="ECO:0008006" key="4">
    <source>
        <dbReference type="Google" id="ProtNLM"/>
    </source>
</evidence>
<sequence>MRHSLTPGEESLHGHFSPDFPPVLTIDPGDTVTYRTLDCWWSAGPYTGGPNRDRPRVAQH</sequence>
<dbReference type="EMBL" id="JAEVHL010000014">
    <property type="protein sequence ID" value="MBM0274932.1"/>
    <property type="molecule type" value="Genomic_DNA"/>
</dbReference>
<keyword evidence="3" id="KW-1185">Reference proteome</keyword>
<dbReference type="Gene3D" id="2.60.120.580">
    <property type="entry name" value="Acetamidase/Formamidase-like domains"/>
    <property type="match status" value="1"/>
</dbReference>
<reference evidence="2 3" key="1">
    <citation type="submission" date="2021-01" db="EMBL/GenBank/DDBJ databases">
        <title>Draft genome sequence of Micromonospora sp. strain STR1s_6.</title>
        <authorList>
            <person name="Karlyshev A."/>
            <person name="Jawad R."/>
        </authorList>
    </citation>
    <scope>NUCLEOTIDE SEQUENCE [LARGE SCALE GENOMIC DNA]</scope>
    <source>
        <strain evidence="2 3">STR1S-6</strain>
    </source>
</reference>
<gene>
    <name evidence="2" type="ORF">JM949_05435</name>
</gene>
<dbReference type="Proteomes" id="UP000622245">
    <property type="component" value="Unassembled WGS sequence"/>
</dbReference>